<gene>
    <name evidence="1" type="ORF">BE15_38605</name>
</gene>
<dbReference type="AlphaFoldDB" id="A0A150QGC2"/>
<dbReference type="InterPro" id="IPR036866">
    <property type="entry name" value="RibonucZ/Hydroxyglut_hydro"/>
</dbReference>
<name>A0A150QGC2_SORCE</name>
<accession>A0A150QGC2</accession>
<protein>
    <recommendedName>
        <fullName evidence="3">Metallo-beta-lactamase domain-containing protein</fullName>
    </recommendedName>
</protein>
<evidence type="ECO:0000313" key="1">
    <source>
        <dbReference type="EMBL" id="KYF67009.1"/>
    </source>
</evidence>
<comment type="caution">
    <text evidence="1">The sequence shown here is derived from an EMBL/GenBank/DDBJ whole genome shotgun (WGS) entry which is preliminary data.</text>
</comment>
<reference evidence="1 2" key="1">
    <citation type="submission" date="2014-02" db="EMBL/GenBank/DDBJ databases">
        <title>The small core and large imbalanced accessory genome model reveals a collaborative survival strategy of Sorangium cellulosum strains in nature.</title>
        <authorList>
            <person name="Han K."/>
            <person name="Peng R."/>
            <person name="Blom J."/>
            <person name="Li Y.-Z."/>
        </authorList>
    </citation>
    <scope>NUCLEOTIDE SEQUENCE [LARGE SCALE GENOMIC DNA]</scope>
    <source>
        <strain evidence="1 2">So0008-312</strain>
    </source>
</reference>
<dbReference type="Proteomes" id="UP000075260">
    <property type="component" value="Unassembled WGS sequence"/>
</dbReference>
<organism evidence="1 2">
    <name type="scientific">Sorangium cellulosum</name>
    <name type="common">Polyangium cellulosum</name>
    <dbReference type="NCBI Taxonomy" id="56"/>
    <lineage>
        <taxon>Bacteria</taxon>
        <taxon>Pseudomonadati</taxon>
        <taxon>Myxococcota</taxon>
        <taxon>Polyangia</taxon>
        <taxon>Polyangiales</taxon>
        <taxon>Polyangiaceae</taxon>
        <taxon>Sorangium</taxon>
    </lineage>
</organism>
<sequence length="398" mass="42985">MTGRRQSGCAICAAGRPRRMLPPSEPLDALTRLDPRRLYVFAVGPARGEALAVRLPDVGWLLVDCCRVKVADGSEVLPQEALVARFPGPVAGALLTHPHHDHVDGFADLIDRLRPERVMVSGGEPPVRHLVDAVEAVLAAAASRDRQVAAQVQAAANAIRQWEARTQRTVTPLRTGTSLWTTPVSVVCRAPDTTVARPLLQGSDVAKRANELSAVLEIAWGDTRVVLGGDPPRIETNRQREIPIPSGWELVMQQRPELGEHAGLKVPHHASWAAMHLSLMRPAPAPRRAWVVTPLHNGRNHLPSLDTNDGLDLLHLAEPCVMVTREPRVAAGRAVWPLPELRKTVREPAAANPLVARGKVLTPNAPLAPLDATWAVALDDVGCIVARYRGAAAFDAVP</sequence>
<dbReference type="SUPFAM" id="SSF56281">
    <property type="entry name" value="Metallo-hydrolase/oxidoreductase"/>
    <property type="match status" value="1"/>
</dbReference>
<evidence type="ECO:0000313" key="2">
    <source>
        <dbReference type="Proteomes" id="UP000075260"/>
    </source>
</evidence>
<dbReference type="EMBL" id="JEMA01000690">
    <property type="protein sequence ID" value="KYF67009.1"/>
    <property type="molecule type" value="Genomic_DNA"/>
</dbReference>
<evidence type="ECO:0008006" key="3">
    <source>
        <dbReference type="Google" id="ProtNLM"/>
    </source>
</evidence>
<proteinExistence type="predicted"/>
<dbReference type="Gene3D" id="3.60.15.10">
    <property type="entry name" value="Ribonuclease Z/Hydroxyacylglutathione hydrolase-like"/>
    <property type="match status" value="1"/>
</dbReference>